<name>A0A0E9QMA4_ANGAN</name>
<dbReference type="EMBL" id="GBXM01090536">
    <property type="protein sequence ID" value="JAH18041.1"/>
    <property type="molecule type" value="Transcribed_RNA"/>
</dbReference>
<sequence length="74" mass="8493">MNIKKKVTLFIVKDHNAPSLHLCTNKKKKSFRPSDTRPHYFWMKNNKGSKQMENGLILYISTIVCVSQGKVSLA</sequence>
<reference evidence="1" key="1">
    <citation type="submission" date="2014-11" db="EMBL/GenBank/DDBJ databases">
        <authorList>
            <person name="Amaro Gonzalez C."/>
        </authorList>
    </citation>
    <scope>NUCLEOTIDE SEQUENCE</scope>
</reference>
<evidence type="ECO:0000313" key="1">
    <source>
        <dbReference type="EMBL" id="JAH18041.1"/>
    </source>
</evidence>
<organism evidence="1">
    <name type="scientific">Anguilla anguilla</name>
    <name type="common">European freshwater eel</name>
    <name type="synonym">Muraena anguilla</name>
    <dbReference type="NCBI Taxonomy" id="7936"/>
    <lineage>
        <taxon>Eukaryota</taxon>
        <taxon>Metazoa</taxon>
        <taxon>Chordata</taxon>
        <taxon>Craniata</taxon>
        <taxon>Vertebrata</taxon>
        <taxon>Euteleostomi</taxon>
        <taxon>Actinopterygii</taxon>
        <taxon>Neopterygii</taxon>
        <taxon>Teleostei</taxon>
        <taxon>Anguilliformes</taxon>
        <taxon>Anguillidae</taxon>
        <taxon>Anguilla</taxon>
    </lineage>
</organism>
<protein>
    <submittedName>
        <fullName evidence="1">Uncharacterized protein</fullName>
    </submittedName>
</protein>
<accession>A0A0E9QMA4</accession>
<reference evidence="1" key="2">
    <citation type="journal article" date="2015" name="Fish Shellfish Immunol.">
        <title>Early steps in the European eel (Anguilla anguilla)-Vibrio vulnificus interaction in the gills: Role of the RtxA13 toxin.</title>
        <authorList>
            <person name="Callol A."/>
            <person name="Pajuelo D."/>
            <person name="Ebbesson L."/>
            <person name="Teles M."/>
            <person name="MacKenzie S."/>
            <person name="Amaro C."/>
        </authorList>
    </citation>
    <scope>NUCLEOTIDE SEQUENCE</scope>
</reference>
<dbReference type="AlphaFoldDB" id="A0A0E9QMA4"/>
<proteinExistence type="predicted"/>